<dbReference type="CDD" id="cd11528">
    <property type="entry name" value="NTP-PPase_MazG_Nterm"/>
    <property type="match status" value="1"/>
</dbReference>
<dbReference type="Gene3D" id="1.10.287.1080">
    <property type="entry name" value="MazG-like"/>
    <property type="match status" value="2"/>
</dbReference>
<dbReference type="SUPFAM" id="SSF101386">
    <property type="entry name" value="all-alpha NTP pyrophosphatases"/>
    <property type="match status" value="1"/>
</dbReference>
<feature type="domain" description="NTP pyrophosphohydrolase MazG-like" evidence="1">
    <location>
        <begin position="26"/>
        <end position="99"/>
    </location>
</feature>
<gene>
    <name evidence="2" type="ORF">J2S64_001263</name>
</gene>
<dbReference type="Pfam" id="PF03819">
    <property type="entry name" value="MazG"/>
    <property type="match status" value="1"/>
</dbReference>
<evidence type="ECO:0000259" key="1">
    <source>
        <dbReference type="Pfam" id="PF03819"/>
    </source>
</evidence>
<dbReference type="EC" id="3.6.1.66" evidence="2"/>
<dbReference type="PANTHER" id="PTHR30522:SF0">
    <property type="entry name" value="NUCLEOSIDE TRIPHOSPHATE PYROPHOSPHOHYDROLASE"/>
    <property type="match status" value="1"/>
</dbReference>
<protein>
    <submittedName>
        <fullName evidence="2">XTP/dITP diphosphohydrolase</fullName>
        <ecNumber evidence="2">3.6.1.66</ecNumber>
    </submittedName>
</protein>
<organism evidence="2 3">
    <name type="scientific">Paeniglutamicibacter sulfureus</name>
    <dbReference type="NCBI Taxonomy" id="43666"/>
    <lineage>
        <taxon>Bacteria</taxon>
        <taxon>Bacillati</taxon>
        <taxon>Actinomycetota</taxon>
        <taxon>Actinomycetes</taxon>
        <taxon>Micrococcales</taxon>
        <taxon>Micrococcaceae</taxon>
        <taxon>Paeniglutamicibacter</taxon>
    </lineage>
</organism>
<dbReference type="Proteomes" id="UP001183817">
    <property type="component" value="Unassembled WGS sequence"/>
</dbReference>
<evidence type="ECO:0000313" key="3">
    <source>
        <dbReference type="Proteomes" id="UP001183817"/>
    </source>
</evidence>
<keyword evidence="2" id="KW-0378">Hydrolase</keyword>
<sequence length="239" mass="26288">MSEQVDRLVEIISQLREHCAWTAALTHESLVQYLLEESYELTEAIETHAPDAELEAELGDILLQVVLHAAIGEERRAFDLESIAAYLGEKMIRRNTHVFHADGSLKDSFPDSIGEIIESWDRAKRAEKTLNESAAAGLPSNLPALLYAQSFLSRTARHAAITETRDEPVAAGKRDIQDSVRLGEPLQGGVPESEQELGEHLLALCAQAQTQGLDAERALRNVVQQRIAQAGAETQETTS</sequence>
<comment type="caution">
    <text evidence="2">The sequence shown here is derived from an EMBL/GenBank/DDBJ whole genome shotgun (WGS) entry which is preliminary data.</text>
</comment>
<evidence type="ECO:0000313" key="2">
    <source>
        <dbReference type="EMBL" id="MDR7357572.1"/>
    </source>
</evidence>
<name>A0ABU2BG05_9MICC</name>
<accession>A0ABU2BG05</accession>
<keyword evidence="3" id="KW-1185">Reference proteome</keyword>
<dbReference type="InterPro" id="IPR048015">
    <property type="entry name" value="NTP-PPase_MazG-like_N"/>
</dbReference>
<proteinExistence type="predicted"/>
<dbReference type="InterPro" id="IPR011551">
    <property type="entry name" value="NTP_PyrPHydrolase_MazG"/>
</dbReference>
<dbReference type="InterPro" id="IPR004518">
    <property type="entry name" value="MazG-like_dom"/>
</dbReference>
<reference evidence="2 3" key="1">
    <citation type="submission" date="2023-07" db="EMBL/GenBank/DDBJ databases">
        <title>Sequencing the genomes of 1000 actinobacteria strains.</title>
        <authorList>
            <person name="Klenk H.-P."/>
        </authorList>
    </citation>
    <scope>NUCLEOTIDE SEQUENCE [LARGE SCALE GENOMIC DNA]</scope>
    <source>
        <strain evidence="2 3">DSM 20167</strain>
    </source>
</reference>
<dbReference type="PANTHER" id="PTHR30522">
    <property type="entry name" value="NUCLEOSIDE TRIPHOSPHATE PYROPHOSPHOHYDROLASE"/>
    <property type="match status" value="1"/>
</dbReference>
<dbReference type="EMBL" id="JAVDYI010000001">
    <property type="protein sequence ID" value="MDR7357572.1"/>
    <property type="molecule type" value="Genomic_DNA"/>
</dbReference>
<dbReference type="GO" id="GO:0036220">
    <property type="term" value="F:ITP diphosphatase activity"/>
    <property type="evidence" value="ECO:0007669"/>
    <property type="project" value="UniProtKB-EC"/>
</dbReference>
<dbReference type="RefSeq" id="WP_310289132.1">
    <property type="nucleotide sequence ID" value="NZ_BAAAWO010000001.1"/>
</dbReference>